<dbReference type="InterPro" id="IPR017853">
    <property type="entry name" value="GH"/>
</dbReference>
<comment type="caution">
    <text evidence="1">The sequence shown here is derived from an EMBL/GenBank/DDBJ whole genome shotgun (WGS) entry which is preliminary data.</text>
</comment>
<evidence type="ECO:0000313" key="2">
    <source>
        <dbReference type="Proteomes" id="UP000650628"/>
    </source>
</evidence>
<gene>
    <name evidence="1" type="ORF">Pmi06nite_53200</name>
</gene>
<dbReference type="EMBL" id="BOOO01000031">
    <property type="protein sequence ID" value="GII31878.1"/>
    <property type="molecule type" value="Genomic_DNA"/>
</dbReference>
<name>A0A8J3XCW4_9ACTN</name>
<evidence type="ECO:0000313" key="1">
    <source>
        <dbReference type="EMBL" id="GII31878.1"/>
    </source>
</evidence>
<keyword evidence="2" id="KW-1185">Reference proteome</keyword>
<accession>A0A8J3XCW4</accession>
<dbReference type="InterPro" id="IPR006311">
    <property type="entry name" value="TAT_signal"/>
</dbReference>
<protein>
    <recommendedName>
        <fullName evidence="3">Agarase</fullName>
    </recommendedName>
</protein>
<dbReference type="PROSITE" id="PS51318">
    <property type="entry name" value="TAT"/>
    <property type="match status" value="1"/>
</dbReference>
<reference evidence="1 2" key="1">
    <citation type="submission" date="2021-01" db="EMBL/GenBank/DDBJ databases">
        <title>Whole genome shotgun sequence of Planotetraspora mira NBRC 15435.</title>
        <authorList>
            <person name="Komaki H."/>
            <person name="Tamura T."/>
        </authorList>
    </citation>
    <scope>NUCLEOTIDE SEQUENCE [LARGE SCALE GENOMIC DNA]</scope>
    <source>
        <strain evidence="1 2">NBRC 15435</strain>
    </source>
</reference>
<dbReference type="RefSeq" id="WP_203955791.1">
    <property type="nucleotide sequence ID" value="NZ_BOOO01000031.1"/>
</dbReference>
<dbReference type="SUPFAM" id="SSF51445">
    <property type="entry name" value="(Trans)glycosidases"/>
    <property type="match status" value="1"/>
</dbReference>
<sequence>MPEISRRHLLIGVPALAVAGVLAGRGTAEAATGQAAGANLVDRYGQYLHQDWPSKVTSDEQLRREYAEEAAKLSGVALDRAAYDRYGGLKSLGRHAATGYFRLHKVDGRWWFVTPDGHLFFLKGVDAFSYDEWGYGTLYKNADGSPREVFEELPDPERFPDAYAVVQQGLQTVNFIKANLRRKYGDDYQAKWRDVSRRRMIDWGFNAQGKWQRDPSVAMPYIERAPTPADVITVQWGIDPFDPDFSKKLDRAFRDFGMRHYRNDPWLIGYFFENERGWNSDVVSTVLQRDSGLPAKRAFVHHLRQAYDGDLARVNAMLGTDADSFHALADVVIDIRKVPGDDVKAFITRASQTYFKKVRDAIRRQDPHHLFLGSSLVATWRTSLEWNVGGIDHLDAISFDWYSDSADYLKQYEAYDKPIVNLEFCFSHPDRGLTTPNAAISATDIANRGEKFQAFVEAQAKSPVFVGFSWFANYDQAVTMKPGATEAFNTGLVNQQDQPYTEMTDIMRRTNRNIEAVHLRASVDRPVPEVGSPAS</sequence>
<proteinExistence type="predicted"/>
<dbReference type="Proteomes" id="UP000650628">
    <property type="component" value="Unassembled WGS sequence"/>
</dbReference>
<dbReference type="AlphaFoldDB" id="A0A8J3XCW4"/>
<dbReference type="Gene3D" id="3.20.20.80">
    <property type="entry name" value="Glycosidases"/>
    <property type="match status" value="1"/>
</dbReference>
<organism evidence="1 2">
    <name type="scientific">Planotetraspora mira</name>
    <dbReference type="NCBI Taxonomy" id="58121"/>
    <lineage>
        <taxon>Bacteria</taxon>
        <taxon>Bacillati</taxon>
        <taxon>Actinomycetota</taxon>
        <taxon>Actinomycetes</taxon>
        <taxon>Streptosporangiales</taxon>
        <taxon>Streptosporangiaceae</taxon>
        <taxon>Planotetraspora</taxon>
    </lineage>
</organism>
<evidence type="ECO:0008006" key="3">
    <source>
        <dbReference type="Google" id="ProtNLM"/>
    </source>
</evidence>